<keyword evidence="1" id="KW-0472">Membrane</keyword>
<keyword evidence="1" id="KW-0812">Transmembrane</keyword>
<feature type="transmembrane region" description="Helical" evidence="1">
    <location>
        <begin position="54"/>
        <end position="73"/>
    </location>
</feature>
<organism evidence="2 3">
    <name type="scientific">Sphingomonas citri</name>
    <dbReference type="NCBI Taxonomy" id="2862499"/>
    <lineage>
        <taxon>Bacteria</taxon>
        <taxon>Pseudomonadati</taxon>
        <taxon>Pseudomonadota</taxon>
        <taxon>Alphaproteobacteria</taxon>
        <taxon>Sphingomonadales</taxon>
        <taxon>Sphingomonadaceae</taxon>
        <taxon>Sphingomonas</taxon>
    </lineage>
</organism>
<dbReference type="Proteomes" id="UP000759103">
    <property type="component" value="Unassembled WGS sequence"/>
</dbReference>
<accession>A0ABS7BQY1</accession>
<evidence type="ECO:0000313" key="2">
    <source>
        <dbReference type="EMBL" id="MBW6531814.1"/>
    </source>
</evidence>
<gene>
    <name evidence="2" type="ORF">KZ820_13810</name>
</gene>
<keyword evidence="3" id="KW-1185">Reference proteome</keyword>
<reference evidence="2 3" key="1">
    <citation type="submission" date="2021-07" db="EMBL/GenBank/DDBJ databases">
        <title>Sphingomonas sp.</title>
        <authorList>
            <person name="Feng G."/>
            <person name="Li J."/>
            <person name="Pan M."/>
        </authorList>
    </citation>
    <scope>NUCLEOTIDE SEQUENCE [LARGE SCALE GENOMIC DNA]</scope>
    <source>
        <strain evidence="2 3">RRHST34</strain>
    </source>
</reference>
<dbReference type="EMBL" id="JAHXZN010000004">
    <property type="protein sequence ID" value="MBW6531814.1"/>
    <property type="molecule type" value="Genomic_DNA"/>
</dbReference>
<comment type="caution">
    <text evidence="2">The sequence shown here is derived from an EMBL/GenBank/DDBJ whole genome shotgun (WGS) entry which is preliminary data.</text>
</comment>
<name>A0ABS7BQY1_9SPHN</name>
<protein>
    <submittedName>
        <fullName evidence="2">Uncharacterized protein</fullName>
    </submittedName>
</protein>
<evidence type="ECO:0000256" key="1">
    <source>
        <dbReference type="SAM" id="Phobius"/>
    </source>
</evidence>
<proteinExistence type="predicted"/>
<keyword evidence="1" id="KW-1133">Transmembrane helix</keyword>
<sequence>MMQGRSLILGLAAVLGIGGVANGLFMLVDPANWYLAVPGVTTTGPFNQHFIRDIGLIFALIGAAMLGGAMLAAQRVKLWSASASWLTGHALFHLWEVSVGICGSDAIARDFPAVTLPAILSTALACWAWRDARRSKAQNAFS</sequence>
<evidence type="ECO:0000313" key="3">
    <source>
        <dbReference type="Proteomes" id="UP000759103"/>
    </source>
</evidence>